<feature type="region of interest" description="Disordered" evidence="1">
    <location>
        <begin position="17"/>
        <end position="46"/>
    </location>
</feature>
<evidence type="ECO:0000313" key="3">
    <source>
        <dbReference type="Proteomes" id="UP000602381"/>
    </source>
</evidence>
<proteinExistence type="predicted"/>
<keyword evidence="3" id="KW-1185">Reference proteome</keyword>
<protein>
    <recommendedName>
        <fullName evidence="4">FlgN protein</fullName>
    </recommendedName>
</protein>
<name>A0ABQ2LFH9_9PROT</name>
<evidence type="ECO:0000313" key="2">
    <source>
        <dbReference type="EMBL" id="GGO15579.1"/>
    </source>
</evidence>
<dbReference type="EMBL" id="BMOV01000009">
    <property type="protein sequence ID" value="GGO15579.1"/>
    <property type="molecule type" value="Genomic_DNA"/>
</dbReference>
<sequence length="180" mass="19765">MTVKNVKLFLRKFKSSDAKDVAPVDQDRDLTESDIGEEDDSKSESRAVEACLDDVMAATAEIEARLEARDYDALPVVCDDQQRALHDLSRMINGLSDPDMGDILGEESQAGSSLLIKLKACKAKASACAETLAAHRDACTQLHDLYLSVMEKNQADGTYSADGRWRRPDTLSSPRKSTKL</sequence>
<feature type="region of interest" description="Disordered" evidence="1">
    <location>
        <begin position="156"/>
        <end position="180"/>
    </location>
</feature>
<reference evidence="3" key="1">
    <citation type="journal article" date="2019" name="Int. J. Syst. Evol. Microbiol.">
        <title>The Global Catalogue of Microorganisms (GCM) 10K type strain sequencing project: providing services to taxonomists for standard genome sequencing and annotation.</title>
        <authorList>
            <consortium name="The Broad Institute Genomics Platform"/>
            <consortium name="The Broad Institute Genome Sequencing Center for Infectious Disease"/>
            <person name="Wu L."/>
            <person name="Ma J."/>
        </authorList>
    </citation>
    <scope>NUCLEOTIDE SEQUENCE [LARGE SCALE GENOMIC DNA]</scope>
    <source>
        <strain evidence="3">JCM 17843</strain>
    </source>
</reference>
<feature type="compositionally biased region" description="Polar residues" evidence="1">
    <location>
        <begin position="170"/>
        <end position="180"/>
    </location>
</feature>
<evidence type="ECO:0000256" key="1">
    <source>
        <dbReference type="SAM" id="MobiDB-lite"/>
    </source>
</evidence>
<accession>A0ABQ2LFH9</accession>
<dbReference type="Proteomes" id="UP000602381">
    <property type="component" value="Unassembled WGS sequence"/>
</dbReference>
<organism evidence="2 3">
    <name type="scientific">Iodidimonas muriae</name>
    <dbReference type="NCBI Taxonomy" id="261467"/>
    <lineage>
        <taxon>Bacteria</taxon>
        <taxon>Pseudomonadati</taxon>
        <taxon>Pseudomonadota</taxon>
        <taxon>Alphaproteobacteria</taxon>
        <taxon>Iodidimonadales</taxon>
        <taxon>Iodidimonadaceae</taxon>
        <taxon>Iodidimonas</taxon>
    </lineage>
</organism>
<gene>
    <name evidence="2" type="ORF">GCM10007972_23840</name>
</gene>
<feature type="compositionally biased region" description="Acidic residues" evidence="1">
    <location>
        <begin position="32"/>
        <end position="41"/>
    </location>
</feature>
<evidence type="ECO:0008006" key="4">
    <source>
        <dbReference type="Google" id="ProtNLM"/>
    </source>
</evidence>
<feature type="compositionally biased region" description="Basic and acidic residues" evidence="1">
    <location>
        <begin position="17"/>
        <end position="31"/>
    </location>
</feature>
<comment type="caution">
    <text evidence="2">The sequence shown here is derived from an EMBL/GenBank/DDBJ whole genome shotgun (WGS) entry which is preliminary data.</text>
</comment>